<evidence type="ECO:0000259" key="1">
    <source>
        <dbReference type="SMART" id="SM00849"/>
    </source>
</evidence>
<keyword evidence="3" id="KW-1185">Reference proteome</keyword>
<dbReference type="InterPro" id="IPR050855">
    <property type="entry name" value="NDM-1-like"/>
</dbReference>
<reference evidence="2" key="1">
    <citation type="submission" date="2022-08" db="EMBL/GenBank/DDBJ databases">
        <authorList>
            <person name="Deng Y."/>
            <person name="Han X.-F."/>
            <person name="Zhang Y.-Q."/>
        </authorList>
    </citation>
    <scope>NUCLEOTIDE SEQUENCE</scope>
    <source>
        <strain evidence="2">CPCC 205716</strain>
    </source>
</reference>
<dbReference type="Pfam" id="PF00753">
    <property type="entry name" value="Lactamase_B"/>
    <property type="match status" value="1"/>
</dbReference>
<name>A0ABT2GGD8_9MICO</name>
<dbReference type="SMART" id="SM00849">
    <property type="entry name" value="Lactamase_B"/>
    <property type="match status" value="1"/>
</dbReference>
<sequence>MTSSTRPALWSLRPRSRPRLTRNVAPGVHRLEHAHVNLYLIDDGAAGVTVVDAAFPDTWLPLRLALEAIGRQPRDVRALVLTHAHFDHVGVAARVRAEWGVPVWVHEGDRRLAAHPYRYRHERSRLLYPVTHPRAVPVLGAMTRAGALRVKGVPLTQPVPDGGALDVPGRPLVVRTPGHTDGHTGLHLPERDALLTGDALVTLDPYTGRTGPQIVSGAATADSATALRSLDALAATGARIVLPGHGEPLRTGIRTAAAAARAAGAH</sequence>
<proteinExistence type="predicted"/>
<dbReference type="Gene3D" id="3.60.15.10">
    <property type="entry name" value="Ribonuclease Z/Hydroxyacylglutathione hydrolase-like"/>
    <property type="match status" value="1"/>
</dbReference>
<dbReference type="PANTHER" id="PTHR42951">
    <property type="entry name" value="METALLO-BETA-LACTAMASE DOMAIN-CONTAINING"/>
    <property type="match status" value="1"/>
</dbReference>
<evidence type="ECO:0000313" key="3">
    <source>
        <dbReference type="Proteomes" id="UP001165580"/>
    </source>
</evidence>
<dbReference type="Proteomes" id="UP001165580">
    <property type="component" value="Unassembled WGS sequence"/>
</dbReference>
<dbReference type="CDD" id="cd07721">
    <property type="entry name" value="yflN-like_MBL-fold"/>
    <property type="match status" value="1"/>
</dbReference>
<dbReference type="InterPro" id="IPR036866">
    <property type="entry name" value="RibonucZ/Hydroxyglut_hydro"/>
</dbReference>
<feature type="domain" description="Metallo-beta-lactamase" evidence="1">
    <location>
        <begin position="35"/>
        <end position="245"/>
    </location>
</feature>
<dbReference type="EMBL" id="JANTEZ010000004">
    <property type="protein sequence ID" value="MCS5715161.1"/>
    <property type="molecule type" value="Genomic_DNA"/>
</dbReference>
<dbReference type="RefSeq" id="WP_259486671.1">
    <property type="nucleotide sequence ID" value="NZ_JANTEZ010000004.1"/>
</dbReference>
<dbReference type="InterPro" id="IPR001279">
    <property type="entry name" value="Metallo-B-lactamas"/>
</dbReference>
<dbReference type="SUPFAM" id="SSF56281">
    <property type="entry name" value="Metallo-hydrolase/oxidoreductase"/>
    <property type="match status" value="1"/>
</dbReference>
<gene>
    <name evidence="2" type="ORF">NVV95_11425</name>
</gene>
<protein>
    <submittedName>
        <fullName evidence="2">MBL fold metallo-hydrolase</fullName>
    </submittedName>
</protein>
<dbReference type="PANTHER" id="PTHR42951:SF17">
    <property type="entry name" value="METALLO-BETA-LACTAMASE DOMAIN-CONTAINING PROTEIN"/>
    <property type="match status" value="1"/>
</dbReference>
<accession>A0ABT2GGD8</accession>
<organism evidence="2 3">
    <name type="scientific">Herbiconiux gentiana</name>
    <dbReference type="NCBI Taxonomy" id="2970912"/>
    <lineage>
        <taxon>Bacteria</taxon>
        <taxon>Bacillati</taxon>
        <taxon>Actinomycetota</taxon>
        <taxon>Actinomycetes</taxon>
        <taxon>Micrococcales</taxon>
        <taxon>Microbacteriaceae</taxon>
        <taxon>Herbiconiux</taxon>
    </lineage>
</organism>
<comment type="caution">
    <text evidence="2">The sequence shown here is derived from an EMBL/GenBank/DDBJ whole genome shotgun (WGS) entry which is preliminary data.</text>
</comment>
<evidence type="ECO:0000313" key="2">
    <source>
        <dbReference type="EMBL" id="MCS5715161.1"/>
    </source>
</evidence>